<dbReference type="InterPro" id="IPR022801">
    <property type="entry name" value="Ribosomal_uS4"/>
</dbReference>
<dbReference type="CDD" id="cd00165">
    <property type="entry name" value="S4"/>
    <property type="match status" value="1"/>
</dbReference>
<dbReference type="GO" id="GO:0042274">
    <property type="term" value="P:ribosomal small subunit biogenesis"/>
    <property type="evidence" value="ECO:0007669"/>
    <property type="project" value="TreeGrafter"/>
</dbReference>
<proteinExistence type="inferred from homology"/>
<dbReference type="Pfam" id="PF01479">
    <property type="entry name" value="S4"/>
    <property type="match status" value="1"/>
</dbReference>
<dbReference type="EMBL" id="VUNH01000001">
    <property type="protein sequence ID" value="MST54551.1"/>
    <property type="molecule type" value="Genomic_DNA"/>
</dbReference>
<keyword evidence="5 7" id="KW-0687">Ribonucleoprotein</keyword>
<comment type="function">
    <text evidence="7">With S5 and S12 plays an important role in translational accuracy.</text>
</comment>
<protein>
    <recommendedName>
        <fullName evidence="6 7">Small ribosomal subunit protein uS4</fullName>
    </recommendedName>
</protein>
<comment type="subunit">
    <text evidence="7">Part of the 30S ribosomal subunit. Contacts protein S5. The interaction surface between S4 and S5 is involved in control of translational fidelity.</text>
</comment>
<dbReference type="Gene3D" id="1.10.1050.10">
    <property type="entry name" value="Ribosomal Protein S4 Delta 41, Chain A, domain 1"/>
    <property type="match status" value="1"/>
</dbReference>
<evidence type="ECO:0000256" key="1">
    <source>
        <dbReference type="ARBA" id="ARBA00007465"/>
    </source>
</evidence>
<evidence type="ECO:0000313" key="11">
    <source>
        <dbReference type="Proteomes" id="UP000473699"/>
    </source>
</evidence>
<dbReference type="Gene3D" id="3.10.290.10">
    <property type="entry name" value="RNA-binding S4 domain"/>
    <property type="match status" value="1"/>
</dbReference>
<evidence type="ECO:0000259" key="9">
    <source>
        <dbReference type="SMART" id="SM01390"/>
    </source>
</evidence>
<dbReference type="SMART" id="SM00363">
    <property type="entry name" value="S4"/>
    <property type="match status" value="1"/>
</dbReference>
<dbReference type="GO" id="GO:0019843">
    <property type="term" value="F:rRNA binding"/>
    <property type="evidence" value="ECO:0007669"/>
    <property type="project" value="UniProtKB-UniRule"/>
</dbReference>
<dbReference type="InterPro" id="IPR002942">
    <property type="entry name" value="S4_RNA-bd"/>
</dbReference>
<reference evidence="10 11" key="1">
    <citation type="submission" date="2019-08" db="EMBL/GenBank/DDBJ databases">
        <title>In-depth cultivation of the pig gut microbiome towards novel bacterial diversity and tailored functional studies.</title>
        <authorList>
            <person name="Wylensek D."/>
            <person name="Hitch T.C.A."/>
            <person name="Clavel T."/>
        </authorList>
    </citation>
    <scope>NUCLEOTIDE SEQUENCE [LARGE SCALE GENOMIC DNA]</scope>
    <source>
        <strain evidence="10 11">SM-530-WT-4B</strain>
    </source>
</reference>
<evidence type="ECO:0000256" key="5">
    <source>
        <dbReference type="ARBA" id="ARBA00023274"/>
    </source>
</evidence>
<dbReference type="FunFam" id="3.10.290.10:FF:000001">
    <property type="entry name" value="30S ribosomal protein S4"/>
    <property type="match status" value="1"/>
</dbReference>
<dbReference type="GO" id="GO:0006412">
    <property type="term" value="P:translation"/>
    <property type="evidence" value="ECO:0007669"/>
    <property type="project" value="UniProtKB-UniRule"/>
</dbReference>
<evidence type="ECO:0000256" key="7">
    <source>
        <dbReference type="HAMAP-Rule" id="MF_01306"/>
    </source>
</evidence>
<comment type="caution">
    <text evidence="10">The sequence shown here is derived from an EMBL/GenBank/DDBJ whole genome shotgun (WGS) entry which is preliminary data.</text>
</comment>
<keyword evidence="4 7" id="KW-0689">Ribosomal protein</keyword>
<dbReference type="HAMAP" id="MF_01306_B">
    <property type="entry name" value="Ribosomal_uS4_B"/>
    <property type="match status" value="1"/>
</dbReference>
<dbReference type="NCBIfam" id="NF003717">
    <property type="entry name" value="PRK05327.1"/>
    <property type="match status" value="1"/>
</dbReference>
<comment type="similarity">
    <text evidence="1 7">Belongs to the universal ribosomal protein uS4 family.</text>
</comment>
<feature type="domain" description="Small ribosomal subunit protein uS4 N-terminal" evidence="9">
    <location>
        <begin position="7"/>
        <end position="97"/>
    </location>
</feature>
<dbReference type="SUPFAM" id="SSF55174">
    <property type="entry name" value="Alpha-L RNA-binding motif"/>
    <property type="match status" value="1"/>
</dbReference>
<dbReference type="InterPro" id="IPR036986">
    <property type="entry name" value="S4_RNA-bd_sf"/>
</dbReference>
<accession>A0A6L5Y8L5</accession>
<dbReference type="GeneID" id="90986551"/>
<keyword evidence="3 7" id="KW-0694">RNA-binding</keyword>
<dbReference type="PANTHER" id="PTHR11831">
    <property type="entry name" value="30S 40S RIBOSOMAL PROTEIN"/>
    <property type="match status" value="1"/>
</dbReference>
<dbReference type="Pfam" id="PF00163">
    <property type="entry name" value="Ribosomal_S4"/>
    <property type="match status" value="1"/>
</dbReference>
<dbReference type="NCBIfam" id="TIGR01017">
    <property type="entry name" value="rpsD_bact"/>
    <property type="match status" value="1"/>
</dbReference>
<gene>
    <name evidence="7 10" type="primary">rpsD</name>
    <name evidence="10" type="ORF">FYJ74_00565</name>
</gene>
<evidence type="ECO:0000256" key="4">
    <source>
        <dbReference type="ARBA" id="ARBA00022980"/>
    </source>
</evidence>
<dbReference type="Proteomes" id="UP000473699">
    <property type="component" value="Unassembled WGS sequence"/>
</dbReference>
<dbReference type="PROSITE" id="PS50889">
    <property type="entry name" value="S4"/>
    <property type="match status" value="1"/>
</dbReference>
<evidence type="ECO:0000256" key="3">
    <source>
        <dbReference type="ARBA" id="ARBA00022884"/>
    </source>
</evidence>
<evidence type="ECO:0000313" key="10">
    <source>
        <dbReference type="EMBL" id="MST54551.1"/>
    </source>
</evidence>
<evidence type="ECO:0000259" key="8">
    <source>
        <dbReference type="SMART" id="SM00363"/>
    </source>
</evidence>
<keyword evidence="11" id="KW-1185">Reference proteome</keyword>
<comment type="function">
    <text evidence="7">One of the primary rRNA binding proteins, it binds directly to 16S rRNA where it nucleates assembly of the body of the 30S subunit.</text>
</comment>
<dbReference type="GO" id="GO:0015935">
    <property type="term" value="C:small ribosomal subunit"/>
    <property type="evidence" value="ECO:0007669"/>
    <property type="project" value="InterPro"/>
</dbReference>
<evidence type="ECO:0000256" key="6">
    <source>
        <dbReference type="ARBA" id="ARBA00035254"/>
    </source>
</evidence>
<dbReference type="InterPro" id="IPR005709">
    <property type="entry name" value="Ribosomal_uS4_bac-type"/>
</dbReference>
<dbReference type="AlphaFoldDB" id="A0A6L5Y8L5"/>
<dbReference type="InterPro" id="IPR001912">
    <property type="entry name" value="Ribosomal_uS4_N"/>
</dbReference>
<name>A0A6L5Y8L5_9BACT</name>
<organism evidence="10 11">
    <name type="scientific">Pyramidobacter porci</name>
    <dbReference type="NCBI Taxonomy" id="2605789"/>
    <lineage>
        <taxon>Bacteria</taxon>
        <taxon>Thermotogati</taxon>
        <taxon>Synergistota</taxon>
        <taxon>Synergistia</taxon>
        <taxon>Synergistales</taxon>
        <taxon>Dethiosulfovibrionaceae</taxon>
        <taxon>Pyramidobacter</taxon>
    </lineage>
</organism>
<keyword evidence="2 7" id="KW-0699">rRNA-binding</keyword>
<dbReference type="SMART" id="SM01390">
    <property type="entry name" value="Ribosomal_S4"/>
    <property type="match status" value="1"/>
</dbReference>
<dbReference type="RefSeq" id="WP_154527691.1">
    <property type="nucleotide sequence ID" value="NZ_JAXDZJ010000039.1"/>
</dbReference>
<dbReference type="GO" id="GO:0003735">
    <property type="term" value="F:structural constituent of ribosome"/>
    <property type="evidence" value="ECO:0007669"/>
    <property type="project" value="InterPro"/>
</dbReference>
<sequence length="206" mass="22849">MSKNVNRKVTPKGKIVRRLGANVFGNPKYDKLLGKKATPPGGAPRRRAKQSIYGLQLQEKQKIRLAYGVSEKQLRAVYVAAKKMDGVTGSNMLILLESRFDNVVYRLGYCVTRPQARQLVRHGHFLVNGRKVDMPGVRLNPGDVVTVRENSAEMVVLKQNLEAAAAVSKPAWLTLEGGKGTIVRLPERADIPNIADEQVVVEFYSK</sequence>
<feature type="domain" description="RNA-binding S4" evidence="8">
    <location>
        <begin position="98"/>
        <end position="162"/>
    </location>
</feature>
<evidence type="ECO:0000256" key="2">
    <source>
        <dbReference type="ARBA" id="ARBA00022730"/>
    </source>
</evidence>
<dbReference type="PANTHER" id="PTHR11831:SF4">
    <property type="entry name" value="SMALL RIBOSOMAL SUBUNIT PROTEIN US4M"/>
    <property type="match status" value="1"/>
</dbReference>